<keyword evidence="4" id="KW-1133">Transmembrane helix</keyword>
<sequence>MSNGADRFWTNFRHFSVPAFTVFLAVIILAAGTGLVPAAAEPPLPDPEVSVLAGTPADLTLQDLLEDPGKFPFVSSPKDRISAHFSSDPAWMKVHIAARETARILMSLTPSFIDLVDVYVADDAPGLTADDFSHIALGARRPLAENGYSGLDEVVPLELHAGDTKVIYIRAQASEVTLLLNLRLFRPVAHVIHNAYVSTIGGVVLGSMLLLFVAQLLLFQVNRDQLYLYLALSTVSAAAYHLSNLGYSRLLLFPDGGPGNDIFLAFFSSFGLVVGTITTRQVFELRDRRHWMYWFCIAGLAVGAVCTLAVFAGLNLYFAPIRNLTVQIFVTVTACYSLFTLKRGDSASYIRAAAYLVLWFGLTVTLLYYWNLPWLPEAASKGYATACLVEALLLTVMLNWRLRLAYRLNTALQAEALAAARGAEQRAVDLARARTLELAEAKQTAEAALAAEMEQKKRQVRFMEVISHQYRTPLASVRSNVDTIDLSLAPDDSANRQRIARIRRGIARLVEVLEVNLERSRIQGSALEPQKGRILAETLTLDIVRRSRDLMPDAEIIVSVKPPVQQVMVEVDAHMFGLVLINLLENAVKYSAPTGGKPVELVVSCRGDAVLFAVMDQGIGIPRNEIDKVLAAKVRGSNIDEIGGTGLGLSLVSRIISAHGGRLDLESIEGQGTTVTVSLPIK</sequence>
<dbReference type="OrthoDB" id="9809329at2"/>
<dbReference type="InterPro" id="IPR003594">
    <property type="entry name" value="HATPase_dom"/>
</dbReference>
<dbReference type="PANTHER" id="PTHR43547">
    <property type="entry name" value="TWO-COMPONENT HISTIDINE KINASE"/>
    <property type="match status" value="1"/>
</dbReference>
<evidence type="ECO:0000259" key="5">
    <source>
        <dbReference type="PROSITE" id="PS50109"/>
    </source>
</evidence>
<dbReference type="InterPro" id="IPR003661">
    <property type="entry name" value="HisK_dim/P_dom"/>
</dbReference>
<dbReference type="SMART" id="SM00387">
    <property type="entry name" value="HATPase_c"/>
    <property type="match status" value="1"/>
</dbReference>
<keyword evidence="4" id="KW-0472">Membrane</keyword>
<dbReference type="InterPro" id="IPR011622">
    <property type="entry name" value="7TMR_DISM_rcpt_extracell_dom2"/>
</dbReference>
<dbReference type="Pfam" id="PF02518">
    <property type="entry name" value="HATPase_c"/>
    <property type="match status" value="1"/>
</dbReference>
<evidence type="ECO:0000256" key="2">
    <source>
        <dbReference type="ARBA" id="ARBA00012438"/>
    </source>
</evidence>
<feature type="domain" description="Histidine kinase" evidence="5">
    <location>
        <begin position="465"/>
        <end position="682"/>
    </location>
</feature>
<dbReference type="InterPro" id="IPR005467">
    <property type="entry name" value="His_kinase_dom"/>
</dbReference>
<feature type="transmembrane region" description="Helical" evidence="4">
    <location>
        <begin position="226"/>
        <end position="242"/>
    </location>
</feature>
<keyword evidence="3" id="KW-0597">Phosphoprotein</keyword>
<dbReference type="Gene3D" id="3.30.565.10">
    <property type="entry name" value="Histidine kinase-like ATPase, C-terminal domain"/>
    <property type="match status" value="1"/>
</dbReference>
<dbReference type="SUPFAM" id="SSF55874">
    <property type="entry name" value="ATPase domain of HSP90 chaperone/DNA topoisomerase II/histidine kinase"/>
    <property type="match status" value="1"/>
</dbReference>
<evidence type="ECO:0000313" key="6">
    <source>
        <dbReference type="EMBL" id="TPW26643.1"/>
    </source>
</evidence>
<organism evidence="6 7">
    <name type="scientific">Martelella alba</name>
    <dbReference type="NCBI Taxonomy" id="2590451"/>
    <lineage>
        <taxon>Bacteria</taxon>
        <taxon>Pseudomonadati</taxon>
        <taxon>Pseudomonadota</taxon>
        <taxon>Alphaproteobacteria</taxon>
        <taxon>Hyphomicrobiales</taxon>
        <taxon>Aurantimonadaceae</taxon>
        <taxon>Martelella</taxon>
    </lineage>
</organism>
<name>A0A506TX52_9HYPH</name>
<feature type="transmembrane region" description="Helical" evidence="4">
    <location>
        <begin position="195"/>
        <end position="219"/>
    </location>
</feature>
<dbReference type="Pfam" id="PF07695">
    <property type="entry name" value="7TMR-DISM_7TM"/>
    <property type="match status" value="1"/>
</dbReference>
<reference evidence="6 7" key="1">
    <citation type="submission" date="2019-06" db="EMBL/GenBank/DDBJ databases">
        <authorList>
            <person name="Li M."/>
        </authorList>
    </citation>
    <scope>NUCLEOTIDE SEQUENCE [LARGE SCALE GENOMIC DNA]</scope>
    <source>
        <strain evidence="6 7">BGMRC2036</strain>
    </source>
</reference>
<feature type="transmembrane region" description="Helical" evidence="4">
    <location>
        <begin position="382"/>
        <end position="400"/>
    </location>
</feature>
<evidence type="ECO:0000256" key="3">
    <source>
        <dbReference type="ARBA" id="ARBA00022553"/>
    </source>
</evidence>
<dbReference type="RefSeq" id="WP_141151173.1">
    <property type="nucleotide sequence ID" value="NZ_VHLG01000025.1"/>
</dbReference>
<dbReference type="Pfam" id="PF07696">
    <property type="entry name" value="7TMR-DISMED2"/>
    <property type="match status" value="1"/>
</dbReference>
<dbReference type="PANTHER" id="PTHR43547:SF2">
    <property type="entry name" value="HYBRID SIGNAL TRANSDUCTION HISTIDINE KINASE C"/>
    <property type="match status" value="1"/>
</dbReference>
<dbReference type="InterPro" id="IPR036890">
    <property type="entry name" value="HATPase_C_sf"/>
</dbReference>
<feature type="transmembrane region" description="Helical" evidence="4">
    <location>
        <begin position="262"/>
        <end position="279"/>
    </location>
</feature>
<dbReference type="CDD" id="cd00075">
    <property type="entry name" value="HATPase"/>
    <property type="match status" value="1"/>
</dbReference>
<protein>
    <recommendedName>
        <fullName evidence="2">histidine kinase</fullName>
        <ecNumber evidence="2">2.7.13.3</ecNumber>
    </recommendedName>
</protein>
<dbReference type="EC" id="2.7.13.3" evidence="2"/>
<keyword evidence="4" id="KW-0812">Transmembrane</keyword>
<comment type="catalytic activity">
    <reaction evidence="1">
        <text>ATP + protein L-histidine = ADP + protein N-phospho-L-histidine.</text>
        <dbReference type="EC" id="2.7.13.3"/>
    </reaction>
</comment>
<dbReference type="Gene3D" id="1.10.287.130">
    <property type="match status" value="1"/>
</dbReference>
<dbReference type="PROSITE" id="PS50109">
    <property type="entry name" value="HIS_KIN"/>
    <property type="match status" value="1"/>
</dbReference>
<evidence type="ECO:0000256" key="4">
    <source>
        <dbReference type="SAM" id="Phobius"/>
    </source>
</evidence>
<dbReference type="Pfam" id="PF00512">
    <property type="entry name" value="HisKA"/>
    <property type="match status" value="1"/>
</dbReference>
<feature type="transmembrane region" description="Helical" evidence="4">
    <location>
        <begin position="291"/>
        <end position="318"/>
    </location>
</feature>
<dbReference type="CDD" id="cd00082">
    <property type="entry name" value="HisKA"/>
    <property type="match status" value="1"/>
</dbReference>
<accession>A0A506TX52</accession>
<dbReference type="SUPFAM" id="SSF47384">
    <property type="entry name" value="Homodimeric domain of signal transducing histidine kinase"/>
    <property type="match status" value="1"/>
</dbReference>
<dbReference type="InterPro" id="IPR004358">
    <property type="entry name" value="Sig_transdc_His_kin-like_C"/>
</dbReference>
<evidence type="ECO:0000313" key="7">
    <source>
        <dbReference type="Proteomes" id="UP000318801"/>
    </source>
</evidence>
<feature type="transmembrane region" description="Helical" evidence="4">
    <location>
        <begin position="324"/>
        <end position="341"/>
    </location>
</feature>
<dbReference type="PRINTS" id="PR00344">
    <property type="entry name" value="BCTRLSENSOR"/>
</dbReference>
<dbReference type="Gene3D" id="2.60.40.2380">
    <property type="match status" value="1"/>
</dbReference>
<comment type="caution">
    <text evidence="6">The sequence shown here is derived from an EMBL/GenBank/DDBJ whole genome shotgun (WGS) entry which is preliminary data.</text>
</comment>
<dbReference type="InterPro" id="IPR036097">
    <property type="entry name" value="HisK_dim/P_sf"/>
</dbReference>
<dbReference type="AlphaFoldDB" id="A0A506TX52"/>
<dbReference type="EMBL" id="VHLG01000025">
    <property type="protein sequence ID" value="TPW26643.1"/>
    <property type="molecule type" value="Genomic_DNA"/>
</dbReference>
<dbReference type="Proteomes" id="UP000318801">
    <property type="component" value="Unassembled WGS sequence"/>
</dbReference>
<dbReference type="InterPro" id="IPR011623">
    <property type="entry name" value="7TMR_DISM_rcpt_extracell_dom1"/>
</dbReference>
<keyword evidence="7" id="KW-1185">Reference proteome</keyword>
<feature type="transmembrane region" description="Helical" evidence="4">
    <location>
        <begin position="353"/>
        <end position="370"/>
    </location>
</feature>
<dbReference type="GO" id="GO:0000155">
    <property type="term" value="F:phosphorelay sensor kinase activity"/>
    <property type="evidence" value="ECO:0007669"/>
    <property type="project" value="InterPro"/>
</dbReference>
<dbReference type="SMART" id="SM00388">
    <property type="entry name" value="HisKA"/>
    <property type="match status" value="1"/>
</dbReference>
<evidence type="ECO:0000256" key="1">
    <source>
        <dbReference type="ARBA" id="ARBA00000085"/>
    </source>
</evidence>
<proteinExistence type="predicted"/>
<gene>
    <name evidence="6" type="ORF">FJU08_21885</name>
</gene>